<comment type="caution">
    <text evidence="2">The sequence shown here is derived from an EMBL/GenBank/DDBJ whole genome shotgun (WGS) entry which is preliminary data.</text>
</comment>
<dbReference type="AlphaFoldDB" id="A0AAD8EX56"/>
<reference evidence="2" key="1">
    <citation type="journal article" date="2023" name="PLoS Negl. Trop. Dis.">
        <title>A genome sequence for Biomphalaria pfeifferi, the major vector snail for the human-infecting parasite Schistosoma mansoni.</title>
        <authorList>
            <person name="Bu L."/>
            <person name="Lu L."/>
            <person name="Laidemitt M.R."/>
            <person name="Zhang S.M."/>
            <person name="Mutuku M."/>
            <person name="Mkoji G."/>
            <person name="Steinauer M."/>
            <person name="Loker E.S."/>
        </authorList>
    </citation>
    <scope>NUCLEOTIDE SEQUENCE</scope>
    <source>
        <strain evidence="2">KasaAsao</strain>
    </source>
</reference>
<keyword evidence="3" id="KW-1185">Reference proteome</keyword>
<dbReference type="Proteomes" id="UP001233172">
    <property type="component" value="Unassembled WGS sequence"/>
</dbReference>
<organism evidence="2 3">
    <name type="scientific">Biomphalaria pfeifferi</name>
    <name type="common">Bloodfluke planorb</name>
    <name type="synonym">Freshwater snail</name>
    <dbReference type="NCBI Taxonomy" id="112525"/>
    <lineage>
        <taxon>Eukaryota</taxon>
        <taxon>Metazoa</taxon>
        <taxon>Spiralia</taxon>
        <taxon>Lophotrochozoa</taxon>
        <taxon>Mollusca</taxon>
        <taxon>Gastropoda</taxon>
        <taxon>Heterobranchia</taxon>
        <taxon>Euthyneura</taxon>
        <taxon>Panpulmonata</taxon>
        <taxon>Hygrophila</taxon>
        <taxon>Lymnaeoidea</taxon>
        <taxon>Planorbidae</taxon>
        <taxon>Biomphalaria</taxon>
    </lineage>
</organism>
<gene>
    <name evidence="2" type="ORF">Bpfe_028170</name>
</gene>
<sequence length="213" mass="22886">MQQMCGMAGPHQSAMMHGHHMDYNRDFGMQSKIMDDMRGPISMPLVKSESTPFAPHFLCSPQSWGGLPSEGDRATSISPNSVLSPGFADPGNSSSRDSINSSGNNTTTSSAGGGGGMSAIDTITTDFPPCSDIVAGSNLGPVLHHYQPQPAHTKHPTSSLPPLYTHSQTQPLDLNHQLFSQPQLKDQLQQLDAHLVQHHAQLSFNAHHATSWT</sequence>
<accession>A0AAD8EX56</accession>
<dbReference type="EMBL" id="JASAOG010000242">
    <property type="protein sequence ID" value="KAK0042366.1"/>
    <property type="molecule type" value="Genomic_DNA"/>
</dbReference>
<proteinExistence type="predicted"/>
<evidence type="ECO:0000313" key="2">
    <source>
        <dbReference type="EMBL" id="KAK0042366.1"/>
    </source>
</evidence>
<reference evidence="2" key="2">
    <citation type="submission" date="2023-04" db="EMBL/GenBank/DDBJ databases">
        <authorList>
            <person name="Bu L."/>
            <person name="Lu L."/>
            <person name="Laidemitt M.R."/>
            <person name="Zhang S.M."/>
            <person name="Mutuku M."/>
            <person name="Mkoji G."/>
            <person name="Steinauer M."/>
            <person name="Loker E.S."/>
        </authorList>
    </citation>
    <scope>NUCLEOTIDE SEQUENCE</scope>
    <source>
        <strain evidence="2">KasaAsao</strain>
        <tissue evidence="2">Whole Snail</tissue>
    </source>
</reference>
<feature type="region of interest" description="Disordered" evidence="1">
    <location>
        <begin position="64"/>
        <end position="117"/>
    </location>
</feature>
<feature type="compositionally biased region" description="Low complexity" evidence="1">
    <location>
        <begin position="92"/>
        <end position="110"/>
    </location>
</feature>
<evidence type="ECO:0000313" key="3">
    <source>
        <dbReference type="Proteomes" id="UP001233172"/>
    </source>
</evidence>
<evidence type="ECO:0000256" key="1">
    <source>
        <dbReference type="SAM" id="MobiDB-lite"/>
    </source>
</evidence>
<name>A0AAD8EX56_BIOPF</name>
<protein>
    <submittedName>
        <fullName evidence="2">Protein sine oculis</fullName>
    </submittedName>
</protein>